<sequence length="364" mass="39892">MSNAWRACSRPQDHRIHRTQAEADNCPFDRNNKHSSQFPDYPPLRRKSAPRPAVPRATHPATPYRAATAVTVDDEDEARQSPASFAPALPTTPPSSSSDQSRSRPSPASSGSTPGLETQQQAYPTPLTQPTVRDTAPPDELAGGMPLSRLRLRELDAQEAKSATPTSFVAESPRPGSEASAALPGVIQSIEVGHTRVASSQSASAKASASVQVPATIAEEHPIVEDPPREATPKTLQITYLRQLAHDLTDNLREQTALSHRLFTRKEVEAAGRQYAEAKVHAEEMRRHGTEAELQLAHDQLEACQRAFAAAEARAEYGVTARGVLEVLLRVCAVVMILWWAWCWVNRVDNEYINGRMRAHYGLV</sequence>
<feature type="compositionally biased region" description="Low complexity" evidence="1">
    <location>
        <begin position="81"/>
        <end position="114"/>
    </location>
</feature>
<feature type="compositionally biased region" description="Polar residues" evidence="1">
    <location>
        <begin position="115"/>
        <end position="132"/>
    </location>
</feature>
<dbReference type="EMBL" id="JAWDJX010000021">
    <property type="protein sequence ID" value="KAK3052350.1"/>
    <property type="molecule type" value="Genomic_DNA"/>
</dbReference>
<evidence type="ECO:0000256" key="1">
    <source>
        <dbReference type="SAM" id="MobiDB-lite"/>
    </source>
</evidence>
<feature type="region of interest" description="Disordered" evidence="1">
    <location>
        <begin position="157"/>
        <end position="180"/>
    </location>
</feature>
<organism evidence="2 3">
    <name type="scientific">Extremus antarcticus</name>
    <dbReference type="NCBI Taxonomy" id="702011"/>
    <lineage>
        <taxon>Eukaryota</taxon>
        <taxon>Fungi</taxon>
        <taxon>Dikarya</taxon>
        <taxon>Ascomycota</taxon>
        <taxon>Pezizomycotina</taxon>
        <taxon>Dothideomycetes</taxon>
        <taxon>Dothideomycetidae</taxon>
        <taxon>Mycosphaerellales</taxon>
        <taxon>Extremaceae</taxon>
        <taxon>Extremus</taxon>
    </lineage>
</organism>
<evidence type="ECO:0000313" key="3">
    <source>
        <dbReference type="Proteomes" id="UP001271007"/>
    </source>
</evidence>
<accession>A0AAJ0DLT5</accession>
<reference evidence="2" key="1">
    <citation type="submission" date="2023-04" db="EMBL/GenBank/DDBJ databases">
        <title>Black Yeasts Isolated from many extreme environments.</title>
        <authorList>
            <person name="Coleine C."/>
            <person name="Stajich J.E."/>
            <person name="Selbmann L."/>
        </authorList>
    </citation>
    <scope>NUCLEOTIDE SEQUENCE</scope>
    <source>
        <strain evidence="2">CCFEE 5312</strain>
    </source>
</reference>
<comment type="caution">
    <text evidence="2">The sequence shown here is derived from an EMBL/GenBank/DDBJ whole genome shotgun (WGS) entry which is preliminary data.</text>
</comment>
<dbReference type="AlphaFoldDB" id="A0AAJ0DLT5"/>
<dbReference type="Proteomes" id="UP001271007">
    <property type="component" value="Unassembled WGS sequence"/>
</dbReference>
<keyword evidence="3" id="KW-1185">Reference proteome</keyword>
<feature type="region of interest" description="Disordered" evidence="1">
    <location>
        <begin position="1"/>
        <end position="145"/>
    </location>
</feature>
<gene>
    <name evidence="2" type="ORF">LTR09_006560</name>
</gene>
<evidence type="ECO:0000313" key="2">
    <source>
        <dbReference type="EMBL" id="KAK3052350.1"/>
    </source>
</evidence>
<protein>
    <submittedName>
        <fullName evidence="2">Uncharacterized protein</fullName>
    </submittedName>
</protein>
<name>A0AAJ0DLT5_9PEZI</name>
<proteinExistence type="predicted"/>